<organism evidence="1 2">
    <name type="scientific">Capnocytophaga canimorsus</name>
    <dbReference type="NCBI Taxonomy" id="28188"/>
    <lineage>
        <taxon>Bacteria</taxon>
        <taxon>Pseudomonadati</taxon>
        <taxon>Bacteroidota</taxon>
        <taxon>Flavobacteriia</taxon>
        <taxon>Flavobacteriales</taxon>
        <taxon>Flavobacteriaceae</taxon>
        <taxon>Capnocytophaga</taxon>
    </lineage>
</organism>
<accession>A0A0B7HUB5</accession>
<reference evidence="1 2" key="1">
    <citation type="submission" date="2015-01" db="EMBL/GenBank/DDBJ databases">
        <authorList>
            <person name="Xiang T."/>
            <person name="Song Y."/>
            <person name="Huang L."/>
            <person name="Wang B."/>
            <person name="Wu P."/>
        </authorList>
    </citation>
    <scope>NUCLEOTIDE SEQUENCE [LARGE SCALE GENOMIC DNA]</scope>
    <source>
        <strain evidence="1 2">Cc12</strain>
    </source>
</reference>
<name>A0A0B7HUB5_9FLAO</name>
<evidence type="ECO:0000313" key="2">
    <source>
        <dbReference type="Proteomes" id="UP000044026"/>
    </source>
</evidence>
<protein>
    <submittedName>
        <fullName evidence="1">Uncharacterized protein</fullName>
    </submittedName>
</protein>
<proteinExistence type="predicted"/>
<sequence length="275" mass="32482">MILLFMNIMVKSEAISFNNFLSLREQDGLKGEIEFKKLLEKNNIPYLYIGQGPFGIERSGVLLDNTKSKRADFLANIKDLGTILFDVKCRSKISFHKGDEKYFYLYISEINALMNLQKAILMPVWLAFLDRNELKNIPTFYFISISTVSNFIEQISKKYPNNEEFEEITLLRLPIELFTEIEEKIIFEVGHKNISEELCEKHTELNIALNRRLKDEIKNTIRNNKCYKSYLSNSFFEYTQINYCQKNEVDFLLKKMIEVNIIEYKSHQILRIFGE</sequence>
<dbReference type="EMBL" id="CDOE01000080">
    <property type="protein sequence ID" value="CEN41512.1"/>
    <property type="molecule type" value="Genomic_DNA"/>
</dbReference>
<dbReference type="Proteomes" id="UP000044026">
    <property type="component" value="Unassembled WGS sequence"/>
</dbReference>
<dbReference type="AlphaFoldDB" id="A0A0B7HUB5"/>
<gene>
    <name evidence="1" type="ORF">CCAN12_810078</name>
</gene>
<evidence type="ECO:0000313" key="1">
    <source>
        <dbReference type="EMBL" id="CEN41512.1"/>
    </source>
</evidence>